<evidence type="ECO:0000256" key="2">
    <source>
        <dbReference type="SAM" id="SignalP"/>
    </source>
</evidence>
<feature type="domain" description="Glucose/Sorbosone dehydrogenase" evidence="3">
    <location>
        <begin position="51"/>
        <end position="343"/>
    </location>
</feature>
<dbReference type="Pfam" id="PF07995">
    <property type="entry name" value="GSDH"/>
    <property type="match status" value="1"/>
</dbReference>
<keyword evidence="5" id="KW-1185">Reference proteome</keyword>
<dbReference type="EMBL" id="BAAATD010000002">
    <property type="protein sequence ID" value="GAA2586564.1"/>
    <property type="molecule type" value="Genomic_DNA"/>
</dbReference>
<evidence type="ECO:0000313" key="4">
    <source>
        <dbReference type="EMBL" id="GAA2586564.1"/>
    </source>
</evidence>
<dbReference type="Gene3D" id="2.120.10.30">
    <property type="entry name" value="TolB, C-terminal domain"/>
    <property type="match status" value="1"/>
</dbReference>
<name>A0ABN3PKP9_9ACTN</name>
<dbReference type="InterPro" id="IPR012938">
    <property type="entry name" value="Glc/Sorbosone_DH"/>
</dbReference>
<comment type="caution">
    <text evidence="4">The sequence shown here is derived from an EMBL/GenBank/DDBJ whole genome shotgun (WGS) entry which is preliminary data.</text>
</comment>
<feature type="region of interest" description="Disordered" evidence="1">
    <location>
        <begin position="338"/>
        <end position="362"/>
    </location>
</feature>
<dbReference type="InterPro" id="IPR011042">
    <property type="entry name" value="6-blade_b-propeller_TolB-like"/>
</dbReference>
<dbReference type="Proteomes" id="UP001501509">
    <property type="component" value="Unassembled WGS sequence"/>
</dbReference>
<dbReference type="InterPro" id="IPR011041">
    <property type="entry name" value="Quinoprot_gluc/sorb_DH_b-prop"/>
</dbReference>
<accession>A0ABN3PKP9</accession>
<gene>
    <name evidence="4" type="ORF">GCM10010411_19140</name>
</gene>
<dbReference type="PANTHER" id="PTHR19328:SF13">
    <property type="entry name" value="HIPL1 PROTEIN"/>
    <property type="match status" value="1"/>
</dbReference>
<reference evidence="4 5" key="1">
    <citation type="journal article" date="2019" name="Int. J. Syst. Evol. Microbiol.">
        <title>The Global Catalogue of Microorganisms (GCM) 10K type strain sequencing project: providing services to taxonomists for standard genome sequencing and annotation.</title>
        <authorList>
            <consortium name="The Broad Institute Genomics Platform"/>
            <consortium name="The Broad Institute Genome Sequencing Center for Infectious Disease"/>
            <person name="Wu L."/>
            <person name="Ma J."/>
        </authorList>
    </citation>
    <scope>NUCLEOTIDE SEQUENCE [LARGE SCALE GENOMIC DNA]</scope>
    <source>
        <strain evidence="4 5">JCM 6833</strain>
    </source>
</reference>
<feature type="chain" id="PRO_5047161920" evidence="2">
    <location>
        <begin position="25"/>
        <end position="362"/>
    </location>
</feature>
<sequence length="362" mass="38246">MRLRALILGIALSATPLSALPLSAASATPAAEPAAEPEFDFTSPSVVATGLAIPWGLAFLPDGSALVSERNSSRIVRLRAGSPPTEVARLTGVRPAGEGGLLGLAVSPTYAQDGYVYAYYTAASDNRIVRFRLAPTPQQQVVRSGIPKASIHNGGRIHFGPDGMLYAGTGDAAQTGNAQNPASLGGKILRMRPDGTAPPDNPNPSSLVYTLGHRNVQGFGWGGGHMYATEFGQNTWDEVNHIRAGANYGWPRVEGRGGEPTYRDPIVIWRTSESSPSGGTVAGDTFYAAALRGTRLWQVPLDGQGGTSGSPTAVLPGTYGRLREVAVGPDGWLWIVTSNRDGRGNPTPQDDRVVRFPPKQRR</sequence>
<dbReference type="RefSeq" id="WP_344539716.1">
    <property type="nucleotide sequence ID" value="NZ_BAAATD010000002.1"/>
</dbReference>
<proteinExistence type="predicted"/>
<dbReference type="SUPFAM" id="SSF50952">
    <property type="entry name" value="Soluble quinoprotein glucose dehydrogenase"/>
    <property type="match status" value="1"/>
</dbReference>
<dbReference type="PANTHER" id="PTHR19328">
    <property type="entry name" value="HEDGEHOG-INTERACTING PROTEIN"/>
    <property type="match status" value="1"/>
</dbReference>
<feature type="signal peptide" evidence="2">
    <location>
        <begin position="1"/>
        <end position="24"/>
    </location>
</feature>
<organism evidence="4 5">
    <name type="scientific">Actinomadura fulvescens</name>
    <dbReference type="NCBI Taxonomy" id="46160"/>
    <lineage>
        <taxon>Bacteria</taxon>
        <taxon>Bacillati</taxon>
        <taxon>Actinomycetota</taxon>
        <taxon>Actinomycetes</taxon>
        <taxon>Streptosporangiales</taxon>
        <taxon>Thermomonosporaceae</taxon>
        <taxon>Actinomadura</taxon>
    </lineage>
</organism>
<keyword evidence="2" id="KW-0732">Signal</keyword>
<evidence type="ECO:0000313" key="5">
    <source>
        <dbReference type="Proteomes" id="UP001501509"/>
    </source>
</evidence>
<evidence type="ECO:0000259" key="3">
    <source>
        <dbReference type="Pfam" id="PF07995"/>
    </source>
</evidence>
<evidence type="ECO:0000256" key="1">
    <source>
        <dbReference type="SAM" id="MobiDB-lite"/>
    </source>
</evidence>
<protein>
    <submittedName>
        <fullName evidence="4">PQQ-dependent sugar dehydrogenase</fullName>
    </submittedName>
</protein>